<protein>
    <submittedName>
        <fullName evidence="1">Uncharacterized protein</fullName>
    </submittedName>
</protein>
<reference evidence="1" key="1">
    <citation type="submission" date="2019-08" db="EMBL/GenBank/DDBJ databases">
        <authorList>
            <person name="Kucharzyk K."/>
            <person name="Murdoch R.W."/>
            <person name="Higgins S."/>
            <person name="Loffler F."/>
        </authorList>
    </citation>
    <scope>NUCLEOTIDE SEQUENCE</scope>
</reference>
<evidence type="ECO:0000313" key="1">
    <source>
        <dbReference type="EMBL" id="MPM07961.1"/>
    </source>
</evidence>
<name>A0A644WWI4_9ZZZZ</name>
<sequence>MVWREYGNRAQAHGEEWKFAFKMLLRIAMSLYEFDEEWKAEALYQLEKPRVTYENPEADAEMKEGEIQVRDLPDGAEFVWKEKAYRKISLQRTRVLCQRLDDRHRYLFVGKAVVKPNLP</sequence>
<accession>A0A644WWI4</accession>
<comment type="caution">
    <text evidence="1">The sequence shown here is derived from an EMBL/GenBank/DDBJ whole genome shotgun (WGS) entry which is preliminary data.</text>
</comment>
<proteinExistence type="predicted"/>
<gene>
    <name evidence="1" type="ORF">SDC9_54272</name>
</gene>
<organism evidence="1">
    <name type="scientific">bioreactor metagenome</name>
    <dbReference type="NCBI Taxonomy" id="1076179"/>
    <lineage>
        <taxon>unclassified sequences</taxon>
        <taxon>metagenomes</taxon>
        <taxon>ecological metagenomes</taxon>
    </lineage>
</organism>
<dbReference type="AlphaFoldDB" id="A0A644WWI4"/>
<dbReference type="EMBL" id="VSSQ01001395">
    <property type="protein sequence ID" value="MPM07961.1"/>
    <property type="molecule type" value="Genomic_DNA"/>
</dbReference>